<dbReference type="EMBL" id="CP003137">
    <property type="protein sequence ID" value="AEV96026.1"/>
    <property type="molecule type" value="Genomic_DNA"/>
</dbReference>
<dbReference type="Proteomes" id="UP000005444">
    <property type="component" value="Chromosome"/>
</dbReference>
<dbReference type="HOGENOM" id="CLU_083918_4_2_9"/>
<dbReference type="SUPFAM" id="SSF49777">
    <property type="entry name" value="PEBP-like"/>
    <property type="match status" value="1"/>
</dbReference>
<dbReference type="Gene3D" id="3.90.280.10">
    <property type="entry name" value="PEBP-like"/>
    <property type="match status" value="1"/>
</dbReference>
<gene>
    <name evidence="1" type="ordered locus">PECL_1814</name>
</gene>
<accession>G8PBW8</accession>
<dbReference type="eggNOG" id="COG1881">
    <property type="taxonomic scope" value="Bacteria"/>
</dbReference>
<dbReference type="InterPro" id="IPR005247">
    <property type="entry name" value="YbhB_YbcL/LppC-like"/>
</dbReference>
<dbReference type="Pfam" id="PF01161">
    <property type="entry name" value="PBP"/>
    <property type="match status" value="1"/>
</dbReference>
<dbReference type="PATRIC" id="fig|701521.8.peg.1715"/>
<dbReference type="KEGG" id="pce:PECL_1814"/>
<proteinExistence type="predicted"/>
<reference evidence="1 2" key="1">
    <citation type="journal article" date="2012" name="J. Bacteriol.">
        <title>Complete Genome Sequence of the Beer Spoilage Organism Pediococcus claussenii ATCC BAA-344T.</title>
        <authorList>
            <person name="Pittet V."/>
            <person name="Abegunde T."/>
            <person name="Marfleet T."/>
            <person name="Haakensen M."/>
            <person name="Morrow K."/>
            <person name="Jayaprakash T."/>
            <person name="Schroeder K."/>
            <person name="Trost B."/>
            <person name="Byrns S."/>
            <person name="Bergsveinson J."/>
            <person name="Kusalik A."/>
            <person name="Ziola B."/>
        </authorList>
    </citation>
    <scope>NUCLEOTIDE SEQUENCE [LARGE SCALE GENOMIC DNA]</scope>
    <source>
        <strain evidence="1 2">ATCC BAA-344</strain>
    </source>
</reference>
<evidence type="ECO:0000313" key="2">
    <source>
        <dbReference type="Proteomes" id="UP000005444"/>
    </source>
</evidence>
<dbReference type="STRING" id="701521.PECL_1814"/>
<dbReference type="InterPro" id="IPR008914">
    <property type="entry name" value="PEBP"/>
</dbReference>
<organism evidence="1 2">
    <name type="scientific">Pediococcus claussenii (strain ATCC BAA-344 / DSM 14800 / JCM 18046 / KCTC 3811 / LMG 21948 / P06)</name>
    <dbReference type="NCBI Taxonomy" id="701521"/>
    <lineage>
        <taxon>Bacteria</taxon>
        <taxon>Bacillati</taxon>
        <taxon>Bacillota</taxon>
        <taxon>Bacilli</taxon>
        <taxon>Lactobacillales</taxon>
        <taxon>Lactobacillaceae</taxon>
        <taxon>Pediococcus</taxon>
    </lineage>
</organism>
<dbReference type="AlphaFoldDB" id="G8PBW8"/>
<keyword evidence="2" id="KW-1185">Reference proteome</keyword>
<sequence length="180" mass="20907">MNVTTTFNNNIIPDQFGMNTDTQNLTNGINQHSFPFNISNLGSETHYLAWTLIDYDTIPLIGFAWIHWQLANYPVTYDEVQIEADLSLKVDYPQGKNSLISIIQRIRKPLWKLKSTHENLESHYQGPRPRSGIHHYRLTVYGLRHPLVIQKGFYQSDLMNQLDTSVVTESVSKNLLYERK</sequence>
<evidence type="ECO:0000313" key="1">
    <source>
        <dbReference type="EMBL" id="AEV96026.1"/>
    </source>
</evidence>
<dbReference type="InterPro" id="IPR036610">
    <property type="entry name" value="PEBP-like_sf"/>
</dbReference>
<name>G8PBW8_PEDCP</name>
<dbReference type="CDD" id="cd00865">
    <property type="entry name" value="PEBP_bact_arch"/>
    <property type="match status" value="1"/>
</dbReference>
<dbReference type="NCBIfam" id="TIGR00481">
    <property type="entry name" value="YbhB/YbcL family Raf kinase inhibitor-like protein"/>
    <property type="match status" value="1"/>
</dbReference>
<protein>
    <submittedName>
        <fullName evidence="1">Phosphatidylethanolamine-binding family protein</fullName>
    </submittedName>
</protein>
<dbReference type="RefSeq" id="WP_014216220.1">
    <property type="nucleotide sequence ID" value="NC_016605.1"/>
</dbReference>